<dbReference type="EMBL" id="GG663750">
    <property type="protein sequence ID" value="EEH51545.1"/>
    <property type="molecule type" value="Genomic_DNA"/>
</dbReference>
<proteinExistence type="inferred from homology"/>
<dbReference type="PANTHER" id="PTHR21711">
    <property type="entry name" value="MITOCHONDRIAL INNER MEMBRANE PROTEASE"/>
    <property type="match status" value="1"/>
</dbReference>
<dbReference type="OMA" id="EAHQNCV"/>
<dbReference type="eggNOG" id="KOG3314">
    <property type="taxonomic scope" value="Eukaryota"/>
</dbReference>
<dbReference type="GO" id="GO:0034982">
    <property type="term" value="P:mitochondrial protein processing"/>
    <property type="evidence" value="ECO:0007669"/>
    <property type="project" value="TreeGrafter"/>
</dbReference>
<evidence type="ECO:0000313" key="8">
    <source>
        <dbReference type="Proteomes" id="UP000001876"/>
    </source>
</evidence>
<evidence type="ECO:0000313" key="7">
    <source>
        <dbReference type="EMBL" id="EEH51545.1"/>
    </source>
</evidence>
<sequence length="176" mass="20086">MTPEKAESELDDCRKNVRLVKHMVEAMEKAGCAINRDFFKVDRCDQPVLGGFRPDAGVVICHNNISCRTDMENMLTHELVHAYDHCRNKNMNWLDLKQHACSEIRASNLSGDCHWVNEFFRGSLNVRNGHQKCVRRRAVLSTAMNPACESKAHAVEAVDAVFQTCFNDHRPFEDIP</sequence>
<keyword evidence="4 6" id="KW-0378">Hydrolase</keyword>
<keyword evidence="3 6" id="KW-0479">Metal-binding</keyword>
<dbReference type="Proteomes" id="UP000001876">
    <property type="component" value="Unassembled WGS sequence"/>
</dbReference>
<keyword evidence="2 6" id="KW-0645">Protease</keyword>
<keyword evidence="5 6" id="KW-0482">Metalloprotease</keyword>
<dbReference type="KEGG" id="mpp:MICPUCDRAFT_49759"/>
<dbReference type="Pfam" id="PF09768">
    <property type="entry name" value="Peptidase_M76"/>
    <property type="match status" value="1"/>
</dbReference>
<dbReference type="GO" id="GO:0033615">
    <property type="term" value="P:mitochondrial proton-transporting ATP synthase complex assembly"/>
    <property type="evidence" value="ECO:0007669"/>
    <property type="project" value="TreeGrafter"/>
</dbReference>
<organism evidence="8">
    <name type="scientific">Micromonas pusilla (strain CCMP1545)</name>
    <name type="common">Picoplanktonic green alga</name>
    <dbReference type="NCBI Taxonomy" id="564608"/>
    <lineage>
        <taxon>Eukaryota</taxon>
        <taxon>Viridiplantae</taxon>
        <taxon>Chlorophyta</taxon>
        <taxon>Mamiellophyceae</taxon>
        <taxon>Mamiellales</taxon>
        <taxon>Mamiellaceae</taxon>
        <taxon>Micromonas</taxon>
    </lineage>
</organism>
<dbReference type="OrthoDB" id="285308at2759"/>
<evidence type="ECO:0000256" key="2">
    <source>
        <dbReference type="ARBA" id="ARBA00022670"/>
    </source>
</evidence>
<dbReference type="InterPro" id="IPR019165">
    <property type="entry name" value="Peptidase_M76_ATP23"/>
</dbReference>
<evidence type="ECO:0000256" key="3">
    <source>
        <dbReference type="ARBA" id="ARBA00022723"/>
    </source>
</evidence>
<evidence type="ECO:0000256" key="4">
    <source>
        <dbReference type="ARBA" id="ARBA00022801"/>
    </source>
</evidence>
<name>C1N7L2_MICPC</name>
<evidence type="ECO:0000256" key="1">
    <source>
        <dbReference type="ARBA" id="ARBA00009915"/>
    </source>
</evidence>
<dbReference type="EC" id="3.4.24.-" evidence="6"/>
<dbReference type="RefSeq" id="XP_003063923.1">
    <property type="nucleotide sequence ID" value="XM_003063877.1"/>
</dbReference>
<dbReference type="GO" id="GO:0004222">
    <property type="term" value="F:metalloendopeptidase activity"/>
    <property type="evidence" value="ECO:0007669"/>
    <property type="project" value="InterPro"/>
</dbReference>
<dbReference type="PANTHER" id="PTHR21711:SF0">
    <property type="entry name" value="MITOCHONDRIAL INNER MEMBRANE PROTEASE ATP23 HOMOLOG"/>
    <property type="match status" value="1"/>
</dbReference>
<protein>
    <recommendedName>
        <fullName evidence="6">Mitochondrial inner membrane protease ATP23</fullName>
        <ecNumber evidence="6">3.4.24.-</ecNumber>
    </recommendedName>
</protein>
<comment type="similarity">
    <text evidence="1 6">Belongs to the peptidase M76 family.</text>
</comment>
<evidence type="ECO:0000256" key="5">
    <source>
        <dbReference type="ARBA" id="ARBA00023049"/>
    </source>
</evidence>
<dbReference type="GO" id="GO:0046872">
    <property type="term" value="F:metal ion binding"/>
    <property type="evidence" value="ECO:0007669"/>
    <property type="project" value="UniProtKB-KW"/>
</dbReference>
<dbReference type="GeneID" id="9689362"/>
<keyword evidence="8" id="KW-1185">Reference proteome</keyword>
<evidence type="ECO:0000256" key="6">
    <source>
        <dbReference type="RuleBase" id="RU364057"/>
    </source>
</evidence>
<dbReference type="STRING" id="564608.C1N7L2"/>
<dbReference type="GO" id="GO:0005739">
    <property type="term" value="C:mitochondrion"/>
    <property type="evidence" value="ECO:0007669"/>
    <property type="project" value="GOC"/>
</dbReference>
<gene>
    <name evidence="7" type="ORF">MICPUCDRAFT_49759</name>
</gene>
<reference evidence="7 8" key="1">
    <citation type="journal article" date="2009" name="Science">
        <title>Green evolution and dynamic adaptations revealed by genomes of the marine picoeukaryotes Micromonas.</title>
        <authorList>
            <person name="Worden A.Z."/>
            <person name="Lee J.H."/>
            <person name="Mock T."/>
            <person name="Rouze P."/>
            <person name="Simmons M.P."/>
            <person name="Aerts A.L."/>
            <person name="Allen A.E."/>
            <person name="Cuvelier M.L."/>
            <person name="Derelle E."/>
            <person name="Everett M.V."/>
            <person name="Foulon E."/>
            <person name="Grimwood J."/>
            <person name="Gundlach H."/>
            <person name="Henrissat B."/>
            <person name="Napoli C."/>
            <person name="McDonald S.M."/>
            <person name="Parker M.S."/>
            <person name="Rombauts S."/>
            <person name="Salamov A."/>
            <person name="Von Dassow P."/>
            <person name="Badger J.H."/>
            <person name="Coutinho P.M."/>
            <person name="Demir E."/>
            <person name="Dubchak I."/>
            <person name="Gentemann C."/>
            <person name="Eikrem W."/>
            <person name="Gready J.E."/>
            <person name="John U."/>
            <person name="Lanier W."/>
            <person name="Lindquist E.A."/>
            <person name="Lucas S."/>
            <person name="Mayer K.F."/>
            <person name="Moreau H."/>
            <person name="Not F."/>
            <person name="Otillar R."/>
            <person name="Panaud O."/>
            <person name="Pangilinan J."/>
            <person name="Paulsen I."/>
            <person name="Piegu B."/>
            <person name="Poliakov A."/>
            <person name="Robbens S."/>
            <person name="Schmutz J."/>
            <person name="Toulza E."/>
            <person name="Wyss T."/>
            <person name="Zelensky A."/>
            <person name="Zhou K."/>
            <person name="Armbrust E.V."/>
            <person name="Bhattacharya D."/>
            <person name="Goodenough U.W."/>
            <person name="Van de Peer Y."/>
            <person name="Grigoriev I.V."/>
        </authorList>
    </citation>
    <scope>NUCLEOTIDE SEQUENCE [LARGE SCALE GENOMIC DNA]</scope>
    <source>
        <strain evidence="7 8">CCMP1545</strain>
    </source>
</reference>
<dbReference type="AlphaFoldDB" id="C1N7L2"/>
<accession>C1N7L2</accession>